<reference evidence="1 2" key="1">
    <citation type="submission" date="2021-06" db="EMBL/GenBank/DDBJ databases">
        <title>Rhodobacteraceae bacterium strain HSP-20.</title>
        <authorList>
            <person name="Chen W.-M."/>
        </authorList>
    </citation>
    <scope>NUCLEOTIDE SEQUENCE [LARGE SCALE GENOMIC DNA]</scope>
    <source>
        <strain evidence="1 2">HSP-20</strain>
    </source>
</reference>
<protein>
    <submittedName>
        <fullName evidence="1">Uncharacterized protein</fullName>
    </submittedName>
</protein>
<evidence type="ECO:0000313" key="2">
    <source>
        <dbReference type="Proteomes" id="UP000731907"/>
    </source>
</evidence>
<organism evidence="1 2">
    <name type="scientific">Paragemmobacter amnigenus</name>
    <dbReference type="NCBI Taxonomy" id="2852097"/>
    <lineage>
        <taxon>Bacteria</taxon>
        <taxon>Pseudomonadati</taxon>
        <taxon>Pseudomonadota</taxon>
        <taxon>Alphaproteobacteria</taxon>
        <taxon>Rhodobacterales</taxon>
        <taxon>Paracoccaceae</taxon>
        <taxon>Paragemmobacter</taxon>
    </lineage>
</organism>
<dbReference type="EMBL" id="JAAATX020000002">
    <property type="protein sequence ID" value="MBU9696698.1"/>
    <property type="molecule type" value="Genomic_DNA"/>
</dbReference>
<name>A0ABS6IYV0_9RHOB</name>
<dbReference type="Proteomes" id="UP000731907">
    <property type="component" value="Unassembled WGS sequence"/>
</dbReference>
<sequence>MFVKVFNLKFANITDAKIAAAYISEQLAGCIAEYDLHSMTVLMCKDGNVSITAKFDNNADLQHFIREKCDFINDLRHSLLFKMDHYSAVAVFNFERDDQGRAATRH</sequence>
<gene>
    <name evidence="1" type="ORF">GU927_002450</name>
</gene>
<proteinExistence type="predicted"/>
<keyword evidence="2" id="KW-1185">Reference proteome</keyword>
<accession>A0ABS6IYV0</accession>
<dbReference type="RefSeq" id="WP_161760777.1">
    <property type="nucleotide sequence ID" value="NZ_JAAATX020000002.1"/>
</dbReference>
<evidence type="ECO:0000313" key="1">
    <source>
        <dbReference type="EMBL" id="MBU9696698.1"/>
    </source>
</evidence>
<comment type="caution">
    <text evidence="1">The sequence shown here is derived from an EMBL/GenBank/DDBJ whole genome shotgun (WGS) entry which is preliminary data.</text>
</comment>